<keyword evidence="1" id="KW-0732">Signal</keyword>
<proteinExistence type="predicted"/>
<dbReference type="EMBL" id="JACHGZ010000002">
    <property type="protein sequence ID" value="MBB5147922.1"/>
    <property type="molecule type" value="Genomic_DNA"/>
</dbReference>
<dbReference type="PROSITE" id="PS51257">
    <property type="entry name" value="PROKAR_LIPOPROTEIN"/>
    <property type="match status" value="1"/>
</dbReference>
<comment type="caution">
    <text evidence="2">The sequence shown here is derived from an EMBL/GenBank/DDBJ whole genome shotgun (WGS) entry which is preliminary data.</text>
</comment>
<name>A0A840PT45_URETH</name>
<evidence type="ECO:0000256" key="1">
    <source>
        <dbReference type="SAM" id="SignalP"/>
    </source>
</evidence>
<dbReference type="AlphaFoldDB" id="A0A840PT45"/>
<sequence length="96" mass="11278">MKFRLFIIVLATIILAACNNQETKSNTIKQKNLSDEERNRLMAAVGGKIFHYEYKAEKEKLLRVWVERYEYGNLVEQAGDIEGIIENEEEKFSFIF</sequence>
<evidence type="ECO:0000313" key="2">
    <source>
        <dbReference type="EMBL" id="MBB5147922.1"/>
    </source>
</evidence>
<gene>
    <name evidence="2" type="ORF">HNR36_000304</name>
</gene>
<protein>
    <submittedName>
        <fullName evidence="2">Nitrous oxide reductase accessory protein NosL</fullName>
    </submittedName>
</protein>
<evidence type="ECO:0000313" key="3">
    <source>
        <dbReference type="Proteomes" id="UP000557217"/>
    </source>
</evidence>
<accession>A0A840PT45</accession>
<feature type="chain" id="PRO_5038930287" evidence="1">
    <location>
        <begin position="17"/>
        <end position="96"/>
    </location>
</feature>
<organism evidence="2 3">
    <name type="scientific">Ureibacillus thermosphaericus</name>
    <dbReference type="NCBI Taxonomy" id="51173"/>
    <lineage>
        <taxon>Bacteria</taxon>
        <taxon>Bacillati</taxon>
        <taxon>Bacillota</taxon>
        <taxon>Bacilli</taxon>
        <taxon>Bacillales</taxon>
        <taxon>Caryophanaceae</taxon>
        <taxon>Ureibacillus</taxon>
    </lineage>
</organism>
<reference evidence="2 3" key="1">
    <citation type="submission" date="2020-08" db="EMBL/GenBank/DDBJ databases">
        <title>Genomic Encyclopedia of Type Strains, Phase IV (KMG-IV): sequencing the most valuable type-strain genomes for metagenomic binning, comparative biology and taxonomic classification.</title>
        <authorList>
            <person name="Goeker M."/>
        </authorList>
    </citation>
    <scope>NUCLEOTIDE SEQUENCE [LARGE SCALE GENOMIC DNA]</scope>
    <source>
        <strain evidence="2 3">DSM 10633</strain>
    </source>
</reference>
<feature type="signal peptide" evidence="1">
    <location>
        <begin position="1"/>
        <end position="16"/>
    </location>
</feature>
<dbReference type="RefSeq" id="WP_168411844.1">
    <property type="nucleotide sequence ID" value="NZ_JAAXPW010000002.1"/>
</dbReference>
<dbReference type="Proteomes" id="UP000557217">
    <property type="component" value="Unassembled WGS sequence"/>
</dbReference>
<keyword evidence="3" id="KW-1185">Reference proteome</keyword>